<evidence type="ECO:0000313" key="2">
    <source>
        <dbReference type="Proteomes" id="UP001162992"/>
    </source>
</evidence>
<reference evidence="2" key="1">
    <citation type="journal article" date="2024" name="Proc. Natl. Acad. Sci. U.S.A.">
        <title>Extraordinary preservation of gene collinearity over three hundred million years revealed in homosporous lycophytes.</title>
        <authorList>
            <person name="Li C."/>
            <person name="Wickell D."/>
            <person name="Kuo L.Y."/>
            <person name="Chen X."/>
            <person name="Nie B."/>
            <person name="Liao X."/>
            <person name="Peng D."/>
            <person name="Ji J."/>
            <person name="Jenkins J."/>
            <person name="Williams M."/>
            <person name="Shu S."/>
            <person name="Plott C."/>
            <person name="Barry K."/>
            <person name="Rajasekar S."/>
            <person name="Grimwood J."/>
            <person name="Han X."/>
            <person name="Sun S."/>
            <person name="Hou Z."/>
            <person name="He W."/>
            <person name="Dai G."/>
            <person name="Sun C."/>
            <person name="Schmutz J."/>
            <person name="Leebens-Mack J.H."/>
            <person name="Li F.W."/>
            <person name="Wang L."/>
        </authorList>
    </citation>
    <scope>NUCLEOTIDE SEQUENCE [LARGE SCALE GENOMIC DNA]</scope>
    <source>
        <strain evidence="2">cv. PW_Plant_1</strain>
    </source>
</reference>
<dbReference type="EMBL" id="CM055092">
    <property type="protein sequence ID" value="KAJ7569770.1"/>
    <property type="molecule type" value="Genomic_DNA"/>
</dbReference>
<evidence type="ECO:0000313" key="1">
    <source>
        <dbReference type="EMBL" id="KAJ7569770.1"/>
    </source>
</evidence>
<comment type="caution">
    <text evidence="1">The sequence shown here is derived from an EMBL/GenBank/DDBJ whole genome shotgun (WGS) entry which is preliminary data.</text>
</comment>
<dbReference type="Proteomes" id="UP001162992">
    <property type="component" value="Chromosome 1"/>
</dbReference>
<keyword evidence="2" id="KW-1185">Reference proteome</keyword>
<organism evidence="1 2">
    <name type="scientific">Diphasiastrum complanatum</name>
    <name type="common">Issler's clubmoss</name>
    <name type="synonym">Lycopodium complanatum</name>
    <dbReference type="NCBI Taxonomy" id="34168"/>
    <lineage>
        <taxon>Eukaryota</taxon>
        <taxon>Viridiplantae</taxon>
        <taxon>Streptophyta</taxon>
        <taxon>Embryophyta</taxon>
        <taxon>Tracheophyta</taxon>
        <taxon>Lycopodiopsida</taxon>
        <taxon>Lycopodiales</taxon>
        <taxon>Lycopodiaceae</taxon>
        <taxon>Lycopodioideae</taxon>
        <taxon>Diphasiastrum</taxon>
    </lineage>
</organism>
<proteinExistence type="predicted"/>
<name>A0ACC2ETS5_DIPCM</name>
<protein>
    <submittedName>
        <fullName evidence="1">Uncharacterized protein</fullName>
    </submittedName>
</protein>
<accession>A0ACC2ETS5</accession>
<sequence>MKNVMQPKNLLSRHGSTRRLQDETTKGHWRNIPEPPNSDSQLSTSALGFPFGTALILLIVCGVSMVFLCFYLWKRIRSHTSSSERPAAQVNFEVISEEESLENSIVLAQKYENLKPAVTSPVLMPGNGFPKYFAWPAVGAPLF</sequence>
<gene>
    <name evidence="1" type="ORF">O6H91_01G092800</name>
</gene>